<organism evidence="1 2">
    <name type="scientific">Acetobacter orientalis</name>
    <dbReference type="NCBI Taxonomy" id="146474"/>
    <lineage>
        <taxon>Bacteria</taxon>
        <taxon>Pseudomonadati</taxon>
        <taxon>Pseudomonadota</taxon>
        <taxon>Alphaproteobacteria</taxon>
        <taxon>Acetobacterales</taxon>
        <taxon>Acetobacteraceae</taxon>
        <taxon>Acetobacter</taxon>
    </lineage>
</organism>
<proteinExistence type="predicted"/>
<name>A0A2Z5ZJR0_9PROT</name>
<dbReference type="AlphaFoldDB" id="A0A2Z5ZJR0"/>
<protein>
    <submittedName>
        <fullName evidence="1">Uncharacterized protein</fullName>
    </submittedName>
</protein>
<reference evidence="1 2" key="1">
    <citation type="submission" date="2018-02" db="EMBL/GenBank/DDBJ databases">
        <title>Acetobacter orientalis genome.</title>
        <authorList>
            <person name="Nakashima N."/>
            <person name="Tamura T."/>
        </authorList>
    </citation>
    <scope>NUCLEOTIDE SEQUENCE [LARGE SCALE GENOMIC DNA]</scope>
    <source>
        <strain evidence="1 2">FAN1</strain>
    </source>
</reference>
<evidence type="ECO:0000313" key="1">
    <source>
        <dbReference type="EMBL" id="BBC80751.1"/>
    </source>
</evidence>
<accession>A0A2Z5ZJR0</accession>
<gene>
    <name evidence="1" type="ORF">AcetOrient_orf03631</name>
</gene>
<evidence type="ECO:0000313" key="2">
    <source>
        <dbReference type="Proteomes" id="UP000270034"/>
    </source>
</evidence>
<dbReference type="Proteomes" id="UP000270034">
    <property type="component" value="Chromosome"/>
</dbReference>
<dbReference type="KEGG" id="aot:AcetOri_orf03631"/>
<dbReference type="EMBL" id="AP018515">
    <property type="protein sequence ID" value="BBC80751.1"/>
    <property type="molecule type" value="Genomic_DNA"/>
</dbReference>
<sequence>MALPSSSLSVLLPYPEPYPILATLCGKYRPLVHQPVAGSL</sequence>